<evidence type="ECO:0000256" key="2">
    <source>
        <dbReference type="ARBA" id="ARBA00008509"/>
    </source>
</evidence>
<comment type="caution">
    <text evidence="9">The sequence shown here is derived from an EMBL/GenBank/DDBJ whole genome shotgun (WGS) entry which is preliminary data.</text>
</comment>
<dbReference type="Gene3D" id="2.170.150.70">
    <property type="match status" value="1"/>
</dbReference>
<feature type="region of interest" description="Disordered" evidence="5">
    <location>
        <begin position="482"/>
        <end position="545"/>
    </location>
</feature>
<sequence>MFQKPSDQAASQAYSCHCHCGTVQYKVKLSPPLYPSETDATGERWRVIRCNCSICRRNGYLLVHPFVHDVEFTKGQDKLGEYFFGSKTKPHWFCKECGSSLGIDISSMGELGGGQRYALSVRMFNDVDVDTLEYKDVNGRDMIQPAYQPKVQPSSTYPAVFWTRAQQVREYPLIARASTSDSDMDHAKRGANALEARDYPVAIKAYTQAIQLSPTAPDYFIKRSTAYQRSSPPDNASALSDAEQGVLFAQKRAKRELIIQAQLRRAIALFGLGRYGDAKFVFEIVKRMDPKEKTIGMWENKVTTKLGALEKDDPNSQVTVKETPKPQETKSHAQSASEEKNETPSTNGNAAAPAVPTPAAPTQTPANKIRHDWYQNNENIVFTLLAKGVPKDKAQIDIKDRSLSITFPLVTESDYEFTLDPLYAAIDPSQSKYSVLSTKVEVTLKKSQPGQKWHALESSQPVDTTSTEPAAKAIPSHILDPTQASASASAPAYPSSSRTGPKNWDKLVDEMTAKKPKKDGKDPAKTGDKKGEDDDDWDYDKEDGDEVNGFFKKLYSGASDEVRKAMIKSFTESGGTALSTNWADVSKGTVPVQPPDGMEAKKWDA</sequence>
<keyword evidence="4" id="KW-0862">Zinc</keyword>
<dbReference type="Pfam" id="PF05002">
    <property type="entry name" value="SGS"/>
    <property type="match status" value="1"/>
</dbReference>
<dbReference type="Gene3D" id="2.60.40.790">
    <property type="match status" value="1"/>
</dbReference>
<comment type="similarity">
    <text evidence="2">Belongs to the SGT1 family.</text>
</comment>
<dbReference type="AlphaFoldDB" id="A0A2P7YLA1"/>
<dbReference type="EMBL" id="NHZQ01000419">
    <property type="protein sequence ID" value="PSK36747.1"/>
    <property type="molecule type" value="Genomic_DNA"/>
</dbReference>
<dbReference type="InterPro" id="IPR006913">
    <property type="entry name" value="CENP-V/GFA"/>
</dbReference>
<feature type="compositionally biased region" description="Basic and acidic residues" evidence="5">
    <location>
        <begin position="322"/>
        <end position="342"/>
    </location>
</feature>
<evidence type="ECO:0000256" key="4">
    <source>
        <dbReference type="ARBA" id="ARBA00022833"/>
    </source>
</evidence>
<dbReference type="InterPro" id="IPR044563">
    <property type="entry name" value="Sgt1-like"/>
</dbReference>
<dbReference type="PROSITE" id="PS51891">
    <property type="entry name" value="CENP_V_GFA"/>
    <property type="match status" value="1"/>
</dbReference>
<dbReference type="CDD" id="cd06466">
    <property type="entry name" value="p23_CS_SGT1_like"/>
    <property type="match status" value="1"/>
</dbReference>
<dbReference type="GO" id="GO:0046872">
    <property type="term" value="F:metal ion binding"/>
    <property type="evidence" value="ECO:0007669"/>
    <property type="project" value="UniProtKB-KW"/>
</dbReference>
<gene>
    <name evidence="9" type="ORF">B9Z65_1930</name>
</gene>
<dbReference type="InterPro" id="IPR007699">
    <property type="entry name" value="SGS_dom"/>
</dbReference>
<feature type="domain" description="CS" evidence="7">
    <location>
        <begin position="366"/>
        <end position="457"/>
    </location>
</feature>
<dbReference type="PANTHER" id="PTHR45862">
    <property type="entry name" value="PROTEIN SGT1 HOMOLOG"/>
    <property type="match status" value="1"/>
</dbReference>
<keyword evidence="3" id="KW-0479">Metal-binding</keyword>
<evidence type="ECO:0000256" key="3">
    <source>
        <dbReference type="ARBA" id="ARBA00022723"/>
    </source>
</evidence>
<evidence type="ECO:0000259" key="7">
    <source>
        <dbReference type="PROSITE" id="PS51203"/>
    </source>
</evidence>
<feature type="compositionally biased region" description="Low complexity" evidence="5">
    <location>
        <begin position="484"/>
        <end position="497"/>
    </location>
</feature>
<dbReference type="InterPro" id="IPR007052">
    <property type="entry name" value="CS_dom"/>
</dbReference>
<name>A0A2P7YLA1_9PEZI</name>
<dbReference type="Gene3D" id="1.25.40.10">
    <property type="entry name" value="Tetratricopeptide repeat domain"/>
    <property type="match status" value="1"/>
</dbReference>
<dbReference type="OrthoDB" id="1898560at2759"/>
<dbReference type="PROSITE" id="PS51203">
    <property type="entry name" value="CS"/>
    <property type="match status" value="1"/>
</dbReference>
<feature type="region of interest" description="Disordered" evidence="5">
    <location>
        <begin position="306"/>
        <end position="365"/>
    </location>
</feature>
<feature type="compositionally biased region" description="Polar residues" evidence="5">
    <location>
        <begin position="457"/>
        <end position="468"/>
    </location>
</feature>
<evidence type="ECO:0000313" key="10">
    <source>
        <dbReference type="Proteomes" id="UP000243723"/>
    </source>
</evidence>
<dbReference type="InterPro" id="IPR011990">
    <property type="entry name" value="TPR-like_helical_dom_sf"/>
</dbReference>
<dbReference type="SUPFAM" id="SSF48452">
    <property type="entry name" value="TPR-like"/>
    <property type="match status" value="1"/>
</dbReference>
<feature type="compositionally biased region" description="Basic and acidic residues" evidence="5">
    <location>
        <begin position="503"/>
        <end position="532"/>
    </location>
</feature>
<feature type="region of interest" description="Disordered" evidence="5">
    <location>
        <begin position="446"/>
        <end position="470"/>
    </location>
</feature>
<dbReference type="STRING" id="40998.A0A2P7YLA1"/>
<dbReference type="GO" id="GO:0016846">
    <property type="term" value="F:carbon-sulfur lyase activity"/>
    <property type="evidence" value="ECO:0007669"/>
    <property type="project" value="InterPro"/>
</dbReference>
<comment type="similarity">
    <text evidence="1">Belongs to the Gfa family.</text>
</comment>
<reference evidence="9 10" key="1">
    <citation type="submission" date="2017-05" db="EMBL/GenBank/DDBJ databases">
        <title>Draft genome sequence of Elsinoe australis.</title>
        <authorList>
            <person name="Cheng Q."/>
        </authorList>
    </citation>
    <scope>NUCLEOTIDE SEQUENCE [LARGE SCALE GENOMIC DNA]</scope>
    <source>
        <strain evidence="9 10">NL1</strain>
    </source>
</reference>
<dbReference type="Pfam" id="PF04828">
    <property type="entry name" value="GFA"/>
    <property type="match status" value="1"/>
</dbReference>
<organism evidence="9 10">
    <name type="scientific">Elsinoe australis</name>
    <dbReference type="NCBI Taxonomy" id="40998"/>
    <lineage>
        <taxon>Eukaryota</taxon>
        <taxon>Fungi</taxon>
        <taxon>Dikarya</taxon>
        <taxon>Ascomycota</taxon>
        <taxon>Pezizomycotina</taxon>
        <taxon>Dothideomycetes</taxon>
        <taxon>Dothideomycetidae</taxon>
        <taxon>Myriangiales</taxon>
        <taxon>Elsinoaceae</taxon>
        <taxon>Elsinoe</taxon>
    </lineage>
</organism>
<dbReference type="InterPro" id="IPR008978">
    <property type="entry name" value="HSP20-like_chaperone"/>
</dbReference>
<dbReference type="PROSITE" id="PS51048">
    <property type="entry name" value="SGS"/>
    <property type="match status" value="1"/>
</dbReference>
<keyword evidence="10" id="KW-1185">Reference proteome</keyword>
<evidence type="ECO:0000259" key="6">
    <source>
        <dbReference type="PROSITE" id="PS51048"/>
    </source>
</evidence>
<dbReference type="GO" id="GO:0051087">
    <property type="term" value="F:protein-folding chaperone binding"/>
    <property type="evidence" value="ECO:0007669"/>
    <property type="project" value="InterPro"/>
</dbReference>
<dbReference type="SUPFAM" id="SSF49764">
    <property type="entry name" value="HSP20-like chaperones"/>
    <property type="match status" value="1"/>
</dbReference>
<dbReference type="Proteomes" id="UP000243723">
    <property type="component" value="Unassembled WGS sequence"/>
</dbReference>
<feature type="compositionally biased region" description="Acidic residues" evidence="5">
    <location>
        <begin position="533"/>
        <end position="545"/>
    </location>
</feature>
<accession>A0A2P7YLA1</accession>
<evidence type="ECO:0000313" key="9">
    <source>
        <dbReference type="EMBL" id="PSK36747.1"/>
    </source>
</evidence>
<evidence type="ECO:0000256" key="5">
    <source>
        <dbReference type="SAM" id="MobiDB-lite"/>
    </source>
</evidence>
<proteinExistence type="inferred from homology"/>
<dbReference type="SUPFAM" id="SSF51316">
    <property type="entry name" value="Mss4-like"/>
    <property type="match status" value="1"/>
</dbReference>
<protein>
    <submittedName>
        <fullName evidence="9">Uncharacterized protein</fullName>
    </submittedName>
</protein>
<feature type="domain" description="CENP-V/GFA" evidence="8">
    <location>
        <begin position="14"/>
        <end position="135"/>
    </location>
</feature>
<evidence type="ECO:0000259" key="8">
    <source>
        <dbReference type="PROSITE" id="PS51891"/>
    </source>
</evidence>
<dbReference type="Pfam" id="PF04969">
    <property type="entry name" value="CS"/>
    <property type="match status" value="1"/>
</dbReference>
<dbReference type="InterPro" id="IPR011057">
    <property type="entry name" value="Mss4-like_sf"/>
</dbReference>
<feature type="domain" description="SGS" evidence="6">
    <location>
        <begin position="492"/>
        <end position="605"/>
    </location>
</feature>
<feature type="region of interest" description="Disordered" evidence="5">
    <location>
        <begin position="586"/>
        <end position="605"/>
    </location>
</feature>
<evidence type="ECO:0000256" key="1">
    <source>
        <dbReference type="ARBA" id="ARBA00005495"/>
    </source>
</evidence>